<comment type="caution">
    <text evidence="2">The sequence shown here is derived from an EMBL/GenBank/DDBJ whole genome shotgun (WGS) entry which is preliminary data.</text>
</comment>
<proteinExistence type="predicted"/>
<protein>
    <submittedName>
        <fullName evidence="2">Uncharacterized protein</fullName>
    </submittedName>
</protein>
<feature type="compositionally biased region" description="Low complexity" evidence="1">
    <location>
        <begin position="112"/>
        <end position="128"/>
    </location>
</feature>
<dbReference type="AlphaFoldDB" id="M1WHA1"/>
<dbReference type="EMBL" id="CAGA01000042">
    <property type="protein sequence ID" value="CCE32484.1"/>
    <property type="molecule type" value="Genomic_DNA"/>
</dbReference>
<accession>M1WHA1</accession>
<keyword evidence="3" id="KW-1185">Reference proteome</keyword>
<evidence type="ECO:0000256" key="1">
    <source>
        <dbReference type="SAM" id="MobiDB-lite"/>
    </source>
</evidence>
<organism evidence="2 3">
    <name type="scientific">Claviceps purpurea (strain 20.1)</name>
    <name type="common">Ergot fungus</name>
    <name type="synonym">Sphacelia segetum</name>
    <dbReference type="NCBI Taxonomy" id="1111077"/>
    <lineage>
        <taxon>Eukaryota</taxon>
        <taxon>Fungi</taxon>
        <taxon>Dikarya</taxon>
        <taxon>Ascomycota</taxon>
        <taxon>Pezizomycotina</taxon>
        <taxon>Sordariomycetes</taxon>
        <taxon>Hypocreomycetidae</taxon>
        <taxon>Hypocreales</taxon>
        <taxon>Clavicipitaceae</taxon>
        <taxon>Claviceps</taxon>
    </lineage>
</organism>
<dbReference type="VEuPathDB" id="FungiDB:CPUR_06344"/>
<evidence type="ECO:0000313" key="3">
    <source>
        <dbReference type="Proteomes" id="UP000016801"/>
    </source>
</evidence>
<feature type="compositionally biased region" description="Basic and acidic residues" evidence="1">
    <location>
        <begin position="143"/>
        <end position="156"/>
    </location>
</feature>
<sequence length="355" mass="38968">MASDTTGQSMPDDPHRPEGPRMPPPGSSVEFRKCLRCFKTKPLQDFKSWRKEGSYVTGCTACREHEQSRRRVTPGVQAVSGIKRSIDEVDKPQEQRIPTPQHVSIAARAPQSSPVPSIRPIVPRIAAADLTPEGSPHYYPRGVRPDDTPAMRRARQDQVAISRAHRVQARDDLQPSPSQTPPLQEIMRGQQELDAISRGHGEEFLAGGSPSPTPDLRDLLAQQRGGVVPSSSGVVPSSSAFGPQNASVPSPSVVPRSFPLRESLGSEFNPSYESIPGSSLWLSSDESTLPPAVLPEVSYVEGVTTLDDIAISSEDIARIEEWSRQLDENIQERCHRCNTVWFNLDVNEEGICKNC</sequence>
<feature type="region of interest" description="Disordered" evidence="1">
    <location>
        <begin position="1"/>
        <end position="29"/>
    </location>
</feature>
<name>M1WHA1_CLAP2</name>
<dbReference type="Proteomes" id="UP000016801">
    <property type="component" value="Unassembled WGS sequence"/>
</dbReference>
<evidence type="ECO:0000313" key="2">
    <source>
        <dbReference type="EMBL" id="CCE32484.1"/>
    </source>
</evidence>
<feature type="compositionally biased region" description="Basic and acidic residues" evidence="1">
    <location>
        <begin position="84"/>
        <end position="94"/>
    </location>
</feature>
<feature type="compositionally biased region" description="Low complexity" evidence="1">
    <location>
        <begin position="174"/>
        <end position="183"/>
    </location>
</feature>
<dbReference type="HOGENOM" id="CLU_782010_0_0_1"/>
<gene>
    <name evidence="2" type="ORF">CPUR_06344</name>
</gene>
<feature type="non-terminal residue" evidence="2">
    <location>
        <position position="355"/>
    </location>
</feature>
<feature type="region of interest" description="Disordered" evidence="1">
    <location>
        <begin position="63"/>
        <end position="183"/>
    </location>
</feature>
<feature type="compositionally biased region" description="Low complexity" evidence="1">
    <location>
        <begin position="225"/>
        <end position="239"/>
    </location>
</feature>
<feature type="region of interest" description="Disordered" evidence="1">
    <location>
        <begin position="224"/>
        <end position="253"/>
    </location>
</feature>
<dbReference type="OrthoDB" id="4961557at2759"/>
<reference evidence="2 3" key="1">
    <citation type="journal article" date="2013" name="PLoS Genet.">
        <title>Plant-symbiotic fungi as chemical engineers: Multi-genome analysis of the Clavicipitaceae reveals dynamics of alkaloid loci.</title>
        <authorList>
            <person name="Schardl C.L."/>
            <person name="Young C.A."/>
            <person name="Hesse U."/>
            <person name="Amyotte S.G."/>
            <person name="Andreeva K."/>
            <person name="Calie P.J."/>
            <person name="Fleetwood D.J."/>
            <person name="Haws D.C."/>
            <person name="Moore N."/>
            <person name="Oeser B."/>
            <person name="Panaccione D.G."/>
            <person name="Schweri K.K."/>
            <person name="Voisey C.R."/>
            <person name="Farman M.L."/>
            <person name="Jaromczyk J.W."/>
            <person name="Roe B.A."/>
            <person name="O'Sullivan D.M."/>
            <person name="Scott B."/>
            <person name="Tudzynski P."/>
            <person name="An Z."/>
            <person name="Arnaoudova E.G."/>
            <person name="Bullock C.T."/>
            <person name="Charlton N.D."/>
            <person name="Chen L."/>
            <person name="Cox M."/>
            <person name="Dinkins R.D."/>
            <person name="Florea S."/>
            <person name="Glenn A.E."/>
            <person name="Gordon A."/>
            <person name="Gueldener U."/>
            <person name="Harris D.R."/>
            <person name="Hollin W."/>
            <person name="Jaromczyk J."/>
            <person name="Johnson R.D."/>
            <person name="Khan A.K."/>
            <person name="Leistner E."/>
            <person name="Leuchtmann A."/>
            <person name="Li C."/>
            <person name="Liu J."/>
            <person name="Liu J."/>
            <person name="Liu M."/>
            <person name="Mace W."/>
            <person name="Machado C."/>
            <person name="Nagabhyru P."/>
            <person name="Pan J."/>
            <person name="Schmid J."/>
            <person name="Sugawara K."/>
            <person name="Steiner U."/>
            <person name="Takach J.E."/>
            <person name="Tanaka E."/>
            <person name="Webb J.S."/>
            <person name="Wilson E.V."/>
            <person name="Wiseman J.L."/>
            <person name="Yoshida R."/>
            <person name="Zeng Z."/>
        </authorList>
    </citation>
    <scope>NUCLEOTIDE SEQUENCE [LARGE SCALE GENOMIC DNA]</scope>
    <source>
        <strain evidence="2 3">20.1</strain>
    </source>
</reference>